<evidence type="ECO:0000256" key="2">
    <source>
        <dbReference type="SAM" id="SignalP"/>
    </source>
</evidence>
<accession>A0A150XEY6</accession>
<keyword evidence="4" id="KW-1185">Reference proteome</keyword>
<organism evidence="3 4">
    <name type="scientific">Roseivirga spongicola</name>
    <dbReference type="NCBI Taxonomy" id="333140"/>
    <lineage>
        <taxon>Bacteria</taxon>
        <taxon>Pseudomonadati</taxon>
        <taxon>Bacteroidota</taxon>
        <taxon>Cytophagia</taxon>
        <taxon>Cytophagales</taxon>
        <taxon>Roseivirgaceae</taxon>
        <taxon>Roseivirga</taxon>
    </lineage>
</organism>
<dbReference type="InterPro" id="IPR021314">
    <property type="entry name" value="DUF2911"/>
</dbReference>
<gene>
    <name evidence="3" type="ORF">AWW68_00370</name>
</gene>
<comment type="caution">
    <text evidence="3">The sequence shown here is derived from an EMBL/GenBank/DDBJ whole genome shotgun (WGS) entry which is preliminary data.</text>
</comment>
<feature type="region of interest" description="Disordered" evidence="1">
    <location>
        <begin position="26"/>
        <end position="54"/>
    </location>
</feature>
<evidence type="ECO:0000256" key="1">
    <source>
        <dbReference type="SAM" id="MobiDB-lite"/>
    </source>
</evidence>
<feature type="signal peptide" evidence="2">
    <location>
        <begin position="1"/>
        <end position="23"/>
    </location>
</feature>
<sequence>MKTMKYIYAIMLALLLTACSASGDKQTEEKSDEVDHSAHMAEGKEQPKSKSPASQAMSIIGENHVHIEYHSPSKRDRQIFGGLVAYGEVWVTGAHNATSIRFSKDVEIGGIEIPEGKYALFTIPREDEWTVIINKNWDQHLVDEYNEAEDIVRLKVTPEKLEEPVESLTYEVIAEDAKTGTIVISWDDVSVSFTVKNA</sequence>
<proteinExistence type="predicted"/>
<dbReference type="AlphaFoldDB" id="A0A150XEY6"/>
<dbReference type="EMBL" id="LRPC01000001">
    <property type="protein sequence ID" value="KYG77258.1"/>
    <property type="molecule type" value="Genomic_DNA"/>
</dbReference>
<evidence type="ECO:0000313" key="4">
    <source>
        <dbReference type="Proteomes" id="UP000075606"/>
    </source>
</evidence>
<feature type="compositionally biased region" description="Basic and acidic residues" evidence="1">
    <location>
        <begin position="26"/>
        <end position="48"/>
    </location>
</feature>
<dbReference type="Pfam" id="PF11138">
    <property type="entry name" value="DUF2911"/>
    <property type="match status" value="1"/>
</dbReference>
<name>A0A150XEY6_9BACT</name>
<dbReference type="STRING" id="333140.AWW68_00370"/>
<evidence type="ECO:0000313" key="3">
    <source>
        <dbReference type="EMBL" id="KYG77258.1"/>
    </source>
</evidence>
<reference evidence="3 4" key="1">
    <citation type="submission" date="2016-01" db="EMBL/GenBank/DDBJ databases">
        <title>Genome sequencing of Roseivirga spongicola UST030701-084.</title>
        <authorList>
            <person name="Selvaratnam C."/>
            <person name="Thevarajoo S."/>
            <person name="Goh K.M."/>
            <person name="Ee R."/>
            <person name="Chan K.-G."/>
            <person name="Chong C.S."/>
        </authorList>
    </citation>
    <scope>NUCLEOTIDE SEQUENCE [LARGE SCALE GENOMIC DNA]</scope>
    <source>
        <strain evidence="3 4">UST030701-084</strain>
    </source>
</reference>
<feature type="chain" id="PRO_5007574656" description="DUF2911 domain-containing protein" evidence="2">
    <location>
        <begin position="24"/>
        <end position="198"/>
    </location>
</feature>
<evidence type="ECO:0008006" key="5">
    <source>
        <dbReference type="Google" id="ProtNLM"/>
    </source>
</evidence>
<dbReference type="Proteomes" id="UP000075606">
    <property type="component" value="Unassembled WGS sequence"/>
</dbReference>
<protein>
    <recommendedName>
        <fullName evidence="5">DUF2911 domain-containing protein</fullName>
    </recommendedName>
</protein>
<keyword evidence="2" id="KW-0732">Signal</keyword>
<dbReference type="PROSITE" id="PS51257">
    <property type="entry name" value="PROKAR_LIPOPROTEIN"/>
    <property type="match status" value="1"/>
</dbReference>